<protein>
    <submittedName>
        <fullName evidence="2">Uncharacterized protein</fullName>
    </submittedName>
</protein>
<dbReference type="EMBL" id="BSDI01000014">
    <property type="protein sequence ID" value="GLH98103.1"/>
    <property type="molecule type" value="Genomic_DNA"/>
</dbReference>
<evidence type="ECO:0000256" key="1">
    <source>
        <dbReference type="SAM" id="MobiDB-lite"/>
    </source>
</evidence>
<sequence length="522" mass="56371">MQASAQVFVSHHQLQVLGGWERGDDLGLYVVGDSLLQVTGGSQLTAFTGPHTGRVRVELVSRKAAPDDHIGEWEAASEATVWCPQGRLWVCGLMGDCPEELGAEVEAGLVRVRVAARHRRPEGTPGPQEEYQVSFWPVNVDTGFRGLRDDGYSAGSKSPDPARAAGWAMVRLISRANPDPREENLRRAAARAGHGVAEPPDARVDVRRDHALPSDLTQAVLGAPADHLGAVFQGEEWVLPAGPVEIRLRPVSTLDGARLGWRWQSLRAAVPDEVESTVHLRIEASGGLSLTHTGVRARDAVLLGLVWEYLLAHAEAKASGAGVDVHPWVPVLAESEARAAAREQADRRGREAMEARRWGGRPPSDRLRGVPANTIGLSNLDRGLLDSLADAPPEAQRAVARWATRKVYELARLDTVDWIASALAAVDRGESLPPPFDTDQPPWDRLWADPRVPATTVTIATGTPNWSVQALAFPAIHAAYHDDPLAAAVDTVYWAALAYGDRHRDLLAAAAARLAEVTASDR</sequence>
<dbReference type="Proteomes" id="UP001144280">
    <property type="component" value="Unassembled WGS sequence"/>
</dbReference>
<comment type="caution">
    <text evidence="2">The sequence shown here is derived from an EMBL/GenBank/DDBJ whole genome shotgun (WGS) entry which is preliminary data.</text>
</comment>
<gene>
    <name evidence="2" type="ORF">Pa4123_33780</name>
</gene>
<reference evidence="2" key="1">
    <citation type="submission" date="2022-12" db="EMBL/GenBank/DDBJ databases">
        <title>New Phytohabitans aurantiacus sp. RD004123 nov., an actinomycete isolated from soil.</title>
        <authorList>
            <person name="Triningsih D.W."/>
            <person name="Harunari E."/>
            <person name="Igarashi Y."/>
        </authorList>
    </citation>
    <scope>NUCLEOTIDE SEQUENCE</scope>
    <source>
        <strain evidence="2">RD004123</strain>
    </source>
</reference>
<dbReference type="RefSeq" id="WP_281896664.1">
    <property type="nucleotide sequence ID" value="NZ_BSDI01000014.1"/>
</dbReference>
<evidence type="ECO:0000313" key="3">
    <source>
        <dbReference type="Proteomes" id="UP001144280"/>
    </source>
</evidence>
<feature type="region of interest" description="Disordered" evidence="1">
    <location>
        <begin position="346"/>
        <end position="371"/>
    </location>
</feature>
<name>A0ABQ5QUC3_9ACTN</name>
<feature type="compositionally biased region" description="Basic and acidic residues" evidence="1">
    <location>
        <begin position="346"/>
        <end position="368"/>
    </location>
</feature>
<organism evidence="2 3">
    <name type="scientific">Phytohabitans aurantiacus</name>
    <dbReference type="NCBI Taxonomy" id="3016789"/>
    <lineage>
        <taxon>Bacteria</taxon>
        <taxon>Bacillati</taxon>
        <taxon>Actinomycetota</taxon>
        <taxon>Actinomycetes</taxon>
        <taxon>Micromonosporales</taxon>
        <taxon>Micromonosporaceae</taxon>
    </lineage>
</organism>
<keyword evidence="3" id="KW-1185">Reference proteome</keyword>
<proteinExistence type="predicted"/>
<accession>A0ABQ5QUC3</accession>
<evidence type="ECO:0000313" key="2">
    <source>
        <dbReference type="EMBL" id="GLH98103.1"/>
    </source>
</evidence>